<dbReference type="Gene3D" id="2.40.33.20">
    <property type="entry name" value="PK beta-barrel domain-like"/>
    <property type="match status" value="1"/>
</dbReference>
<dbReference type="AlphaFoldDB" id="A0A366XAS4"/>
<accession>A0A366XAS4</accession>
<dbReference type="EMBL" id="QOCE01000005">
    <property type="protein sequence ID" value="RBW61630.1"/>
    <property type="molecule type" value="Genomic_DNA"/>
</dbReference>
<dbReference type="RefSeq" id="WP_113821892.1">
    <property type="nucleotide sequence ID" value="NZ_QOCE01000005.1"/>
</dbReference>
<sequence length="191" mass="20578">MPVLKETDFAGEVVWLGHAPAGGSMQSQSVDRLSLGFSGVGGERHEGTQRASCVRVRNLYPEGTEIRNVRQLSILCDEELQGTATEMGLQRLDPGLVGASIVLRGIPDFTHIPPGSRLQGPSGLTVTIDMENRPCVMPGREIEGENPGFGASYKPAAKNRRGVTAWIECPGGLAVGERMRLFVPDQRAWSP</sequence>
<name>A0A366XAS4_9RHOB</name>
<dbReference type="GO" id="GO:0030151">
    <property type="term" value="F:molybdenum ion binding"/>
    <property type="evidence" value="ECO:0007669"/>
    <property type="project" value="InterPro"/>
</dbReference>
<dbReference type="PANTHER" id="PTHR36930">
    <property type="entry name" value="METAL-SULFUR CLUSTER BIOSYNTHESIS PROTEINS YUAD-RELATED"/>
    <property type="match status" value="1"/>
</dbReference>
<dbReference type="SUPFAM" id="SSF50800">
    <property type="entry name" value="PK beta-barrel domain-like"/>
    <property type="match status" value="1"/>
</dbReference>
<dbReference type="Proteomes" id="UP000252706">
    <property type="component" value="Unassembled WGS sequence"/>
</dbReference>
<dbReference type="PROSITE" id="PS51340">
    <property type="entry name" value="MOSC"/>
    <property type="match status" value="1"/>
</dbReference>
<dbReference type="Pfam" id="PF03473">
    <property type="entry name" value="MOSC"/>
    <property type="match status" value="1"/>
</dbReference>
<feature type="domain" description="MOSC" evidence="1">
    <location>
        <begin position="27"/>
        <end position="182"/>
    </location>
</feature>
<proteinExistence type="predicted"/>
<dbReference type="OrthoDB" id="9808413at2"/>
<gene>
    <name evidence="2" type="ORF">DS909_02265</name>
</gene>
<protein>
    <submittedName>
        <fullName evidence="2">Sulfurase</fullName>
    </submittedName>
</protein>
<dbReference type="InterPro" id="IPR005302">
    <property type="entry name" value="MoCF_Sase_C"/>
</dbReference>
<evidence type="ECO:0000313" key="3">
    <source>
        <dbReference type="Proteomes" id="UP000252706"/>
    </source>
</evidence>
<organism evidence="2 3">
    <name type="scientific">Phaeobacter gallaeciensis</name>
    <dbReference type="NCBI Taxonomy" id="60890"/>
    <lineage>
        <taxon>Bacteria</taxon>
        <taxon>Pseudomonadati</taxon>
        <taxon>Pseudomonadota</taxon>
        <taxon>Alphaproteobacteria</taxon>
        <taxon>Rhodobacterales</taxon>
        <taxon>Roseobacteraceae</taxon>
        <taxon>Phaeobacter</taxon>
    </lineage>
</organism>
<dbReference type="PANTHER" id="PTHR36930:SF1">
    <property type="entry name" value="MOSC DOMAIN-CONTAINING PROTEIN"/>
    <property type="match status" value="1"/>
</dbReference>
<dbReference type="InterPro" id="IPR011037">
    <property type="entry name" value="Pyrv_Knase-like_insert_dom_sf"/>
</dbReference>
<dbReference type="InterPro" id="IPR052716">
    <property type="entry name" value="MOSC_domain"/>
</dbReference>
<dbReference type="GO" id="GO:0030170">
    <property type="term" value="F:pyridoxal phosphate binding"/>
    <property type="evidence" value="ECO:0007669"/>
    <property type="project" value="InterPro"/>
</dbReference>
<dbReference type="GO" id="GO:0003824">
    <property type="term" value="F:catalytic activity"/>
    <property type="evidence" value="ECO:0007669"/>
    <property type="project" value="InterPro"/>
</dbReference>
<reference evidence="2 3" key="1">
    <citation type="submission" date="2018-07" db="EMBL/GenBank/DDBJ databases">
        <title>Modular assembly of carbohydrate-degrading microbial communities in the ocean.</title>
        <authorList>
            <person name="Enke T.N."/>
            <person name="Datta M.S."/>
            <person name="Schwartzman J.A."/>
            <person name="Cermak N."/>
            <person name="Schmitz D.A."/>
            <person name="Barrere J."/>
            <person name="Cordero O.X."/>
        </authorList>
    </citation>
    <scope>NUCLEOTIDE SEQUENCE [LARGE SCALE GENOMIC DNA]</scope>
    <source>
        <strain evidence="2 3">C3M10</strain>
    </source>
</reference>
<comment type="caution">
    <text evidence="2">The sequence shown here is derived from an EMBL/GenBank/DDBJ whole genome shotgun (WGS) entry which is preliminary data.</text>
</comment>
<evidence type="ECO:0000259" key="1">
    <source>
        <dbReference type="PROSITE" id="PS51340"/>
    </source>
</evidence>
<evidence type="ECO:0000313" key="2">
    <source>
        <dbReference type="EMBL" id="RBW61630.1"/>
    </source>
</evidence>